<dbReference type="AlphaFoldDB" id="A0A9X2HL01"/>
<keyword evidence="1" id="KW-0812">Transmembrane</keyword>
<keyword evidence="3" id="KW-0378">Hydrolase</keyword>
<dbReference type="Pfam" id="PF02517">
    <property type="entry name" value="Rce1-like"/>
    <property type="match status" value="1"/>
</dbReference>
<feature type="transmembrane region" description="Helical" evidence="1">
    <location>
        <begin position="41"/>
        <end position="60"/>
    </location>
</feature>
<feature type="domain" description="CAAX prenyl protease 2/Lysostaphin resistance protein A-like" evidence="2">
    <location>
        <begin position="117"/>
        <end position="204"/>
    </location>
</feature>
<comment type="caution">
    <text evidence="3">The sequence shown here is derived from an EMBL/GenBank/DDBJ whole genome shotgun (WGS) entry which is preliminary data.</text>
</comment>
<dbReference type="GO" id="GO:0004175">
    <property type="term" value="F:endopeptidase activity"/>
    <property type="evidence" value="ECO:0007669"/>
    <property type="project" value="UniProtKB-ARBA"/>
</dbReference>
<evidence type="ECO:0000259" key="2">
    <source>
        <dbReference type="Pfam" id="PF02517"/>
    </source>
</evidence>
<evidence type="ECO:0000256" key="1">
    <source>
        <dbReference type="SAM" id="Phobius"/>
    </source>
</evidence>
<keyword evidence="1" id="KW-0472">Membrane</keyword>
<keyword evidence="3" id="KW-0645">Protease</keyword>
<dbReference type="Proteomes" id="UP001139502">
    <property type="component" value="Unassembled WGS sequence"/>
</dbReference>
<dbReference type="EC" id="3.4.-.-" evidence="3"/>
<protein>
    <submittedName>
        <fullName evidence="3">CPBP family glutamic-type intramembrane protease</fullName>
        <ecNumber evidence="3">3.4.-.-</ecNumber>
    </submittedName>
</protein>
<feature type="transmembrane region" description="Helical" evidence="1">
    <location>
        <begin position="197"/>
        <end position="216"/>
    </location>
</feature>
<reference evidence="3" key="1">
    <citation type="submission" date="2022-06" db="EMBL/GenBank/DDBJ databases">
        <title>Rothia sp. isolated from sandalwood seedling.</title>
        <authorList>
            <person name="Tuikhar N."/>
            <person name="Kirdat K."/>
            <person name="Thorat V."/>
            <person name="Swetha P."/>
            <person name="Padma S."/>
            <person name="Sundararaj R."/>
            <person name="Yadav A."/>
        </authorList>
    </citation>
    <scope>NUCLEOTIDE SEQUENCE</scope>
    <source>
        <strain evidence="3">AR01</strain>
    </source>
</reference>
<sequence length="217" mass="23076">MNASRTTLTTSSTVLLGVVLPAVLGAAGLFVSSIGERGGTVFYAGTFFTAVVYIVTWIFFGDRRTSFERAEPITDILRGALIGLALIAVFVVGALMVRDVEVLSGPVDGLLDNARLGIIWLTVLTTTVNGVGEELFFRNVAVHRLPWSENVSRIASVGLYMLVTASMGVPLLIFAALVIGAVAQYEAKRSGALASSITLHLVWTLGMLLVLPPIIIQ</sequence>
<keyword evidence="1" id="KW-1133">Transmembrane helix</keyword>
<dbReference type="RefSeq" id="WP_254166760.1">
    <property type="nucleotide sequence ID" value="NZ_JANAFB010000020.1"/>
</dbReference>
<gene>
    <name evidence="3" type="ORF">NBM05_09360</name>
</gene>
<keyword evidence="4" id="KW-1185">Reference proteome</keyword>
<dbReference type="GO" id="GO:0080120">
    <property type="term" value="P:CAAX-box protein maturation"/>
    <property type="evidence" value="ECO:0007669"/>
    <property type="project" value="UniProtKB-ARBA"/>
</dbReference>
<evidence type="ECO:0000313" key="3">
    <source>
        <dbReference type="EMBL" id="MCP3426208.1"/>
    </source>
</evidence>
<feature type="transmembrane region" description="Helical" evidence="1">
    <location>
        <begin position="158"/>
        <end position="185"/>
    </location>
</feature>
<name>A0A9X2HL01_9MICC</name>
<accession>A0A9X2HL01</accession>
<dbReference type="EMBL" id="JANAFB010000020">
    <property type="protein sequence ID" value="MCP3426208.1"/>
    <property type="molecule type" value="Genomic_DNA"/>
</dbReference>
<feature type="transmembrane region" description="Helical" evidence="1">
    <location>
        <begin position="80"/>
        <end position="97"/>
    </location>
</feature>
<dbReference type="InterPro" id="IPR003675">
    <property type="entry name" value="Rce1/LyrA-like_dom"/>
</dbReference>
<evidence type="ECO:0000313" key="4">
    <source>
        <dbReference type="Proteomes" id="UP001139502"/>
    </source>
</evidence>
<dbReference type="GO" id="GO:0006508">
    <property type="term" value="P:proteolysis"/>
    <property type="evidence" value="ECO:0007669"/>
    <property type="project" value="UniProtKB-KW"/>
</dbReference>
<feature type="transmembrane region" description="Helical" evidence="1">
    <location>
        <begin position="117"/>
        <end position="137"/>
    </location>
</feature>
<proteinExistence type="predicted"/>
<organism evidence="3 4">
    <name type="scientific">Rothia santali</name>
    <dbReference type="NCBI Taxonomy" id="2949643"/>
    <lineage>
        <taxon>Bacteria</taxon>
        <taxon>Bacillati</taxon>
        <taxon>Actinomycetota</taxon>
        <taxon>Actinomycetes</taxon>
        <taxon>Micrococcales</taxon>
        <taxon>Micrococcaceae</taxon>
        <taxon>Rothia</taxon>
    </lineage>
</organism>